<gene>
    <name evidence="2" type="ORF">GCM10011610_50110</name>
</gene>
<reference evidence="3" key="1">
    <citation type="journal article" date="2019" name="Int. J. Syst. Evol. Microbiol.">
        <title>The Global Catalogue of Microorganisms (GCM) 10K type strain sequencing project: providing services to taxonomists for standard genome sequencing and annotation.</title>
        <authorList>
            <consortium name="The Broad Institute Genomics Platform"/>
            <consortium name="The Broad Institute Genome Sequencing Center for Infectious Disease"/>
            <person name="Wu L."/>
            <person name="Ma J."/>
        </authorList>
    </citation>
    <scope>NUCLEOTIDE SEQUENCE [LARGE SCALE GENOMIC DNA]</scope>
    <source>
        <strain evidence="3">CGMCC 4.7329</strain>
    </source>
</reference>
<evidence type="ECO:0000313" key="3">
    <source>
        <dbReference type="Proteomes" id="UP000658127"/>
    </source>
</evidence>
<name>A0ABQ2KRA2_9NOCA</name>
<keyword evidence="3" id="KW-1185">Reference proteome</keyword>
<proteinExistence type="predicted"/>
<evidence type="ECO:0000256" key="1">
    <source>
        <dbReference type="SAM" id="MobiDB-lite"/>
    </source>
</evidence>
<organism evidence="2 3">
    <name type="scientific">Nocardia rhizosphaerihabitans</name>
    <dbReference type="NCBI Taxonomy" id="1691570"/>
    <lineage>
        <taxon>Bacteria</taxon>
        <taxon>Bacillati</taxon>
        <taxon>Actinomycetota</taxon>
        <taxon>Actinomycetes</taxon>
        <taxon>Mycobacteriales</taxon>
        <taxon>Nocardiaceae</taxon>
        <taxon>Nocardia</taxon>
    </lineage>
</organism>
<evidence type="ECO:0000313" key="2">
    <source>
        <dbReference type="EMBL" id="GGN90738.1"/>
    </source>
</evidence>
<feature type="region of interest" description="Disordered" evidence="1">
    <location>
        <begin position="44"/>
        <end position="96"/>
    </location>
</feature>
<protein>
    <submittedName>
        <fullName evidence="2">Uncharacterized protein</fullName>
    </submittedName>
</protein>
<sequence length="96" mass="9752">MMVVAGPGDGVDTVAGPAEVDVTGTAGAPDCPLASACVAVTDDVGESSDGADEHPTSTTTPTAATTPAHLARTFMATPRFDEFRPSTVHRPDARNR</sequence>
<dbReference type="Proteomes" id="UP000658127">
    <property type="component" value="Unassembled WGS sequence"/>
</dbReference>
<comment type="caution">
    <text evidence="2">The sequence shown here is derived from an EMBL/GenBank/DDBJ whole genome shotgun (WGS) entry which is preliminary data.</text>
</comment>
<feature type="compositionally biased region" description="Low complexity" evidence="1">
    <location>
        <begin position="56"/>
        <end position="68"/>
    </location>
</feature>
<feature type="compositionally biased region" description="Basic and acidic residues" evidence="1">
    <location>
        <begin position="79"/>
        <end position="96"/>
    </location>
</feature>
<dbReference type="EMBL" id="BMNE01000006">
    <property type="protein sequence ID" value="GGN90738.1"/>
    <property type="molecule type" value="Genomic_DNA"/>
</dbReference>
<accession>A0ABQ2KRA2</accession>